<dbReference type="Proteomes" id="UP001589716">
    <property type="component" value="Unassembled WGS sequence"/>
</dbReference>
<dbReference type="InterPro" id="IPR003540">
    <property type="entry name" value="ADP-ribosyltransferase"/>
</dbReference>
<accession>A0ABV5QXW2</accession>
<organism evidence="3 4">
    <name type="scientific">Streptomyces roseoviridis</name>
    <dbReference type="NCBI Taxonomy" id="67361"/>
    <lineage>
        <taxon>Bacteria</taxon>
        <taxon>Bacillati</taxon>
        <taxon>Actinomycetota</taxon>
        <taxon>Actinomycetes</taxon>
        <taxon>Kitasatosporales</taxon>
        <taxon>Streptomycetaceae</taxon>
        <taxon>Streptomyces</taxon>
    </lineage>
</organism>
<feature type="region of interest" description="Disordered" evidence="1">
    <location>
        <begin position="1"/>
        <end position="32"/>
    </location>
</feature>
<dbReference type="PROSITE" id="PS51996">
    <property type="entry name" value="TR_MART"/>
    <property type="match status" value="1"/>
</dbReference>
<keyword evidence="4" id="KW-1185">Reference proteome</keyword>
<name>A0ABV5QXW2_9ACTN</name>
<proteinExistence type="predicted"/>
<feature type="compositionally biased region" description="Basic and acidic residues" evidence="1">
    <location>
        <begin position="1"/>
        <end position="15"/>
    </location>
</feature>
<feature type="domain" description="ADP ribosyltransferase" evidence="2">
    <location>
        <begin position="51"/>
        <end position="182"/>
    </location>
</feature>
<protein>
    <submittedName>
        <fullName evidence="3">ADP-ribosyltransferase</fullName>
    </submittedName>
</protein>
<sequence length="198" mass="21711">MSAALHGEDLRDRAAPCRSPVRRGASNLPDATKKSLFDYSDDHWGDADPAHATYKEMNGYLRGNGDLGTPDVLRNIDEVDRALAGRPLPEDVMVVRGQGVSHFGVDNPGDLVGKTQTDPAYMSTSLGDHPVSAFKDKPGILHLRVPEGTDAIWMEKVSHFGMGERELLLGRGTSYKVTRAFEDENGQWHIYGEVLPRG</sequence>
<dbReference type="RefSeq" id="WP_345491852.1">
    <property type="nucleotide sequence ID" value="NZ_BAAAWU010000001.1"/>
</dbReference>
<dbReference type="Pfam" id="PF03496">
    <property type="entry name" value="ADPrib_exo_Tox"/>
    <property type="match status" value="1"/>
</dbReference>
<evidence type="ECO:0000313" key="4">
    <source>
        <dbReference type="Proteomes" id="UP001589716"/>
    </source>
</evidence>
<evidence type="ECO:0000259" key="2">
    <source>
        <dbReference type="Pfam" id="PF03496"/>
    </source>
</evidence>
<reference evidence="3 4" key="1">
    <citation type="submission" date="2024-09" db="EMBL/GenBank/DDBJ databases">
        <authorList>
            <person name="Sun Q."/>
            <person name="Mori K."/>
        </authorList>
    </citation>
    <scope>NUCLEOTIDE SEQUENCE [LARGE SCALE GENOMIC DNA]</scope>
    <source>
        <strain evidence="3 4">JCM 4414</strain>
    </source>
</reference>
<dbReference type="SUPFAM" id="SSF56399">
    <property type="entry name" value="ADP-ribosylation"/>
    <property type="match status" value="1"/>
</dbReference>
<evidence type="ECO:0000313" key="3">
    <source>
        <dbReference type="EMBL" id="MFB9558370.1"/>
    </source>
</evidence>
<gene>
    <name evidence="3" type="ORF">ACFFTP_29825</name>
</gene>
<comment type="caution">
    <text evidence="3">The sequence shown here is derived from an EMBL/GenBank/DDBJ whole genome shotgun (WGS) entry which is preliminary data.</text>
</comment>
<dbReference type="EMBL" id="JBHMCT010000020">
    <property type="protein sequence ID" value="MFB9558370.1"/>
    <property type="molecule type" value="Genomic_DNA"/>
</dbReference>
<evidence type="ECO:0000256" key="1">
    <source>
        <dbReference type="SAM" id="MobiDB-lite"/>
    </source>
</evidence>
<dbReference type="Gene3D" id="3.90.176.10">
    <property type="entry name" value="Toxin ADP-ribosyltransferase, Chain A, domain 1"/>
    <property type="match status" value="1"/>
</dbReference>